<dbReference type="Proteomes" id="UP000236291">
    <property type="component" value="Unassembled WGS sequence"/>
</dbReference>
<dbReference type="EMBL" id="ASHM01158693">
    <property type="protein sequence ID" value="PNX63787.1"/>
    <property type="molecule type" value="Genomic_DNA"/>
</dbReference>
<gene>
    <name evidence="2" type="ORF">L195_g061796</name>
</gene>
<evidence type="ECO:0000313" key="2">
    <source>
        <dbReference type="EMBL" id="PNX63787.1"/>
    </source>
</evidence>
<reference evidence="2 3" key="1">
    <citation type="journal article" date="2014" name="Am. J. Bot.">
        <title>Genome assembly and annotation for red clover (Trifolium pratense; Fabaceae).</title>
        <authorList>
            <person name="Istvanek J."/>
            <person name="Jaros M."/>
            <person name="Krenek A."/>
            <person name="Repkova J."/>
        </authorList>
    </citation>
    <scope>NUCLEOTIDE SEQUENCE [LARGE SCALE GENOMIC DNA]</scope>
    <source>
        <strain evidence="3">cv. Tatra</strain>
        <tissue evidence="2">Young leaves</tissue>
    </source>
</reference>
<evidence type="ECO:0000313" key="3">
    <source>
        <dbReference type="Proteomes" id="UP000236291"/>
    </source>
</evidence>
<organism evidence="2 3">
    <name type="scientific">Trifolium pratense</name>
    <name type="common">Red clover</name>
    <dbReference type="NCBI Taxonomy" id="57577"/>
    <lineage>
        <taxon>Eukaryota</taxon>
        <taxon>Viridiplantae</taxon>
        <taxon>Streptophyta</taxon>
        <taxon>Embryophyta</taxon>
        <taxon>Tracheophyta</taxon>
        <taxon>Spermatophyta</taxon>
        <taxon>Magnoliopsida</taxon>
        <taxon>eudicotyledons</taxon>
        <taxon>Gunneridae</taxon>
        <taxon>Pentapetalae</taxon>
        <taxon>rosids</taxon>
        <taxon>fabids</taxon>
        <taxon>Fabales</taxon>
        <taxon>Fabaceae</taxon>
        <taxon>Papilionoideae</taxon>
        <taxon>50 kb inversion clade</taxon>
        <taxon>NPAAA clade</taxon>
        <taxon>Hologalegina</taxon>
        <taxon>IRL clade</taxon>
        <taxon>Trifolieae</taxon>
        <taxon>Trifolium</taxon>
    </lineage>
</organism>
<accession>A0A2K3KBW3</accession>
<comment type="caution">
    <text evidence="2">The sequence shown here is derived from an EMBL/GenBank/DDBJ whole genome shotgun (WGS) entry which is preliminary data.</text>
</comment>
<reference evidence="2 3" key="2">
    <citation type="journal article" date="2017" name="Front. Plant Sci.">
        <title>Gene Classification and Mining of Molecular Markers Useful in Red Clover (Trifolium pratense) Breeding.</title>
        <authorList>
            <person name="Istvanek J."/>
            <person name="Dluhosova J."/>
            <person name="Dluhos P."/>
            <person name="Patkova L."/>
            <person name="Nedelnik J."/>
            <person name="Repkova J."/>
        </authorList>
    </citation>
    <scope>NUCLEOTIDE SEQUENCE [LARGE SCALE GENOMIC DNA]</scope>
    <source>
        <strain evidence="3">cv. Tatra</strain>
        <tissue evidence="2">Young leaves</tissue>
    </source>
</reference>
<dbReference type="AlphaFoldDB" id="A0A2K3KBW3"/>
<dbReference type="PANTHER" id="PTHR35317:SF23">
    <property type="entry name" value="OS04G0629600 PROTEIN"/>
    <property type="match status" value="1"/>
</dbReference>
<dbReference type="PANTHER" id="PTHR35317">
    <property type="entry name" value="OS04G0629600 PROTEIN"/>
    <property type="match status" value="1"/>
</dbReference>
<evidence type="ECO:0000256" key="1">
    <source>
        <dbReference type="SAM" id="Coils"/>
    </source>
</evidence>
<protein>
    <submittedName>
        <fullName evidence="2">F-box protein</fullName>
    </submittedName>
</protein>
<feature type="coiled-coil region" evidence="1">
    <location>
        <begin position="58"/>
        <end position="85"/>
    </location>
</feature>
<dbReference type="Pfam" id="PF14223">
    <property type="entry name" value="Retrotran_gag_2"/>
    <property type="match status" value="1"/>
</dbReference>
<sequence>MVMEEDQKVSDYFSKLLALVNQMQNCGESVTDEMVIEKVLRSLTPSFDNVVIAIEYVKDTTTMKIEELQSALEAHEIKLQNRGSEKMNQQALQAQT</sequence>
<proteinExistence type="predicted"/>
<name>A0A2K3KBW3_TRIPR</name>
<feature type="non-terminal residue" evidence="2">
    <location>
        <position position="96"/>
    </location>
</feature>
<keyword evidence="1" id="KW-0175">Coiled coil</keyword>